<dbReference type="KEGG" id="dpx:DAPPUDRAFT_343163"/>
<organism evidence="1 2">
    <name type="scientific">Daphnia pulex</name>
    <name type="common">Water flea</name>
    <dbReference type="NCBI Taxonomy" id="6669"/>
    <lineage>
        <taxon>Eukaryota</taxon>
        <taxon>Metazoa</taxon>
        <taxon>Ecdysozoa</taxon>
        <taxon>Arthropoda</taxon>
        <taxon>Crustacea</taxon>
        <taxon>Branchiopoda</taxon>
        <taxon>Diplostraca</taxon>
        <taxon>Cladocera</taxon>
        <taxon>Anomopoda</taxon>
        <taxon>Daphniidae</taxon>
        <taxon>Daphnia</taxon>
    </lineage>
</organism>
<name>E9I695_DAPPU</name>
<dbReference type="HOGENOM" id="CLU_1200911_0_0_1"/>
<accession>E9I695</accession>
<evidence type="ECO:0000313" key="1">
    <source>
        <dbReference type="EMBL" id="EFX60485.1"/>
    </source>
</evidence>
<evidence type="ECO:0000313" key="2">
    <source>
        <dbReference type="Proteomes" id="UP000000305"/>
    </source>
</evidence>
<proteinExistence type="predicted"/>
<reference evidence="1 2" key="1">
    <citation type="journal article" date="2011" name="Science">
        <title>The ecoresponsive genome of Daphnia pulex.</title>
        <authorList>
            <person name="Colbourne J.K."/>
            <person name="Pfrender M.E."/>
            <person name="Gilbert D."/>
            <person name="Thomas W.K."/>
            <person name="Tucker A."/>
            <person name="Oakley T.H."/>
            <person name="Tokishita S."/>
            <person name="Aerts A."/>
            <person name="Arnold G.J."/>
            <person name="Basu M.K."/>
            <person name="Bauer D.J."/>
            <person name="Caceres C.E."/>
            <person name="Carmel L."/>
            <person name="Casola C."/>
            <person name="Choi J.H."/>
            <person name="Detter J.C."/>
            <person name="Dong Q."/>
            <person name="Dusheyko S."/>
            <person name="Eads B.D."/>
            <person name="Frohlich T."/>
            <person name="Geiler-Samerotte K.A."/>
            <person name="Gerlach D."/>
            <person name="Hatcher P."/>
            <person name="Jogdeo S."/>
            <person name="Krijgsveld J."/>
            <person name="Kriventseva E.V."/>
            <person name="Kultz D."/>
            <person name="Laforsch C."/>
            <person name="Lindquist E."/>
            <person name="Lopez J."/>
            <person name="Manak J.R."/>
            <person name="Muller J."/>
            <person name="Pangilinan J."/>
            <person name="Patwardhan R.P."/>
            <person name="Pitluck S."/>
            <person name="Pritham E.J."/>
            <person name="Rechtsteiner A."/>
            <person name="Rho M."/>
            <person name="Rogozin I.B."/>
            <person name="Sakarya O."/>
            <person name="Salamov A."/>
            <person name="Schaack S."/>
            <person name="Shapiro H."/>
            <person name="Shiga Y."/>
            <person name="Skalitzky C."/>
            <person name="Smith Z."/>
            <person name="Souvorov A."/>
            <person name="Sung W."/>
            <person name="Tang Z."/>
            <person name="Tsuchiya D."/>
            <person name="Tu H."/>
            <person name="Vos H."/>
            <person name="Wang M."/>
            <person name="Wolf Y.I."/>
            <person name="Yamagata H."/>
            <person name="Yamada T."/>
            <person name="Ye Y."/>
            <person name="Shaw J.R."/>
            <person name="Andrews J."/>
            <person name="Crease T.J."/>
            <person name="Tang H."/>
            <person name="Lucas S.M."/>
            <person name="Robertson H.M."/>
            <person name="Bork P."/>
            <person name="Koonin E.V."/>
            <person name="Zdobnov E.M."/>
            <person name="Grigoriev I.V."/>
            <person name="Lynch M."/>
            <person name="Boore J.L."/>
        </authorList>
    </citation>
    <scope>NUCLEOTIDE SEQUENCE [LARGE SCALE GENOMIC DNA]</scope>
</reference>
<keyword evidence="2" id="KW-1185">Reference proteome</keyword>
<gene>
    <name evidence="1" type="ORF">DAPPUDRAFT_343163</name>
</gene>
<dbReference type="InParanoid" id="E9I695"/>
<sequence>MGLAPRATSALAKAKSGDGFIQGSYCDGCSLSGNQSGGGEALMFWSDLTYANGMNINLIPGNYSSVTPTMNAPYISSTQSDLYFPRGKIADNTVILAASPGLGVSSGCTPVTYFCMQYENYLLVQTMTYATGGTIYPLSFSSAPGVMTVQQAASIDTKIDDGMPTYGSVIVAYNYGGFTIPGGFSAMAGSATSGSSQTCFDNRGVAQDPFRYSLDQNGGKGVNCTLGFLLK</sequence>
<dbReference type="Proteomes" id="UP000000305">
    <property type="component" value="Unassembled WGS sequence"/>
</dbReference>
<protein>
    <submittedName>
        <fullName evidence="1">Uncharacterized protein</fullName>
    </submittedName>
</protein>
<dbReference type="EMBL" id="GL736289">
    <property type="protein sequence ID" value="EFX60485.1"/>
    <property type="molecule type" value="Genomic_DNA"/>
</dbReference>
<dbReference type="AlphaFoldDB" id="E9I695"/>